<dbReference type="EMBL" id="VSSQ01009366">
    <property type="protein sequence ID" value="MPM41421.1"/>
    <property type="molecule type" value="Genomic_DNA"/>
</dbReference>
<evidence type="ECO:0000256" key="8">
    <source>
        <dbReference type="ARBA" id="ARBA00023136"/>
    </source>
</evidence>
<feature type="transmembrane region" description="Helical" evidence="10">
    <location>
        <begin position="293"/>
        <end position="316"/>
    </location>
</feature>
<comment type="similarity">
    <text evidence="2">Belongs to the binding-protein-dependent transport system permease family. CysTW subfamily.</text>
</comment>
<dbReference type="InterPro" id="IPR035906">
    <property type="entry name" value="MetI-like_sf"/>
</dbReference>
<evidence type="ECO:0000256" key="5">
    <source>
        <dbReference type="ARBA" id="ARBA00022592"/>
    </source>
</evidence>
<feature type="transmembrane region" description="Helical" evidence="10">
    <location>
        <begin position="139"/>
        <end position="163"/>
    </location>
</feature>
<keyword evidence="7 10" id="KW-1133">Transmembrane helix</keyword>
<keyword evidence="4" id="KW-1003">Cell membrane</keyword>
<accession>A0A644ZNL8</accession>
<dbReference type="PANTHER" id="PTHR30425">
    <property type="entry name" value="PHOSPHATE TRANSPORT SYSTEM PERMEASE PROTEIN PST"/>
    <property type="match status" value="1"/>
</dbReference>
<dbReference type="InterPro" id="IPR000515">
    <property type="entry name" value="MetI-like"/>
</dbReference>
<evidence type="ECO:0000313" key="12">
    <source>
        <dbReference type="EMBL" id="MPM41421.1"/>
    </source>
</evidence>
<feature type="transmembrane region" description="Helical" evidence="10">
    <location>
        <begin position="175"/>
        <end position="194"/>
    </location>
</feature>
<dbReference type="InterPro" id="IPR051124">
    <property type="entry name" value="Phosphate_Transport_Permease"/>
</dbReference>
<name>A0A644ZNL8_9ZZZZ</name>
<keyword evidence="5" id="KW-0592">Phosphate transport</keyword>
<evidence type="ECO:0000256" key="6">
    <source>
        <dbReference type="ARBA" id="ARBA00022692"/>
    </source>
</evidence>
<dbReference type="GO" id="GO:0005315">
    <property type="term" value="F:phosphate transmembrane transporter activity"/>
    <property type="evidence" value="ECO:0007669"/>
    <property type="project" value="InterPro"/>
</dbReference>
<evidence type="ECO:0000256" key="10">
    <source>
        <dbReference type="SAM" id="Phobius"/>
    </source>
</evidence>
<dbReference type="AlphaFoldDB" id="A0A644ZNL8"/>
<reference evidence="12" key="1">
    <citation type="submission" date="2019-08" db="EMBL/GenBank/DDBJ databases">
        <authorList>
            <person name="Kucharzyk K."/>
            <person name="Murdoch R.W."/>
            <person name="Higgins S."/>
            <person name="Loffler F."/>
        </authorList>
    </citation>
    <scope>NUCLEOTIDE SEQUENCE</scope>
</reference>
<feature type="transmembrane region" description="Helical" evidence="10">
    <location>
        <begin position="235"/>
        <end position="257"/>
    </location>
</feature>
<dbReference type="NCBIfam" id="TIGR02138">
    <property type="entry name" value="phosphate_pstC"/>
    <property type="match status" value="1"/>
</dbReference>
<evidence type="ECO:0000259" key="11">
    <source>
        <dbReference type="PROSITE" id="PS50928"/>
    </source>
</evidence>
<feature type="compositionally biased region" description="Low complexity" evidence="9">
    <location>
        <begin position="10"/>
        <end position="22"/>
    </location>
</feature>
<sequence>MEYGSLENKANPSAERAADAAAAPRRTLMKTGGQKPLEVVMHVLFLLCGILAVGFVLVISVYLIVSGVPAIRQIGLWNFLSGEVWEPTATTRDPSFGILPFILTSVYGTAGAILIGVPVGLFTALFLSKVAPPKVAKAIHGAVELLAGIPSVVYGLVGMIVLVPAIQKAFRLSSGACLLAAVVVLAVMILPSIVNVSETAINAVPREYEEASLALGATEMETLFRVTLPAARSGVAAAVVLGVGRAIGEAMAIVMVAGNVSNMPSLLTGVRFLTTAITSGMSYAAVGSLYQQALFSIGLVLFLFIMLINALLNLFIKRKKEG</sequence>
<feature type="transmembrane region" description="Helical" evidence="10">
    <location>
        <begin position="39"/>
        <end position="65"/>
    </location>
</feature>
<comment type="subcellular location">
    <subcellularLocation>
        <location evidence="1">Cell membrane</location>
        <topology evidence="1">Multi-pass membrane protein</topology>
    </subcellularLocation>
</comment>
<dbReference type="PROSITE" id="PS50928">
    <property type="entry name" value="ABC_TM1"/>
    <property type="match status" value="1"/>
</dbReference>
<keyword evidence="6 10" id="KW-0812">Transmembrane</keyword>
<evidence type="ECO:0000256" key="9">
    <source>
        <dbReference type="SAM" id="MobiDB-lite"/>
    </source>
</evidence>
<feature type="domain" description="ABC transmembrane type-1" evidence="11">
    <location>
        <begin position="102"/>
        <end position="312"/>
    </location>
</feature>
<feature type="transmembrane region" description="Helical" evidence="10">
    <location>
        <begin position="269"/>
        <end position="287"/>
    </location>
</feature>
<evidence type="ECO:0000256" key="1">
    <source>
        <dbReference type="ARBA" id="ARBA00004651"/>
    </source>
</evidence>
<dbReference type="InterPro" id="IPR011864">
    <property type="entry name" value="Phosphate_PstC"/>
</dbReference>
<evidence type="ECO:0000256" key="4">
    <source>
        <dbReference type="ARBA" id="ARBA00022475"/>
    </source>
</evidence>
<protein>
    <submittedName>
        <fullName evidence="12">Phosphate transport system permease protein PstC</fullName>
    </submittedName>
</protein>
<dbReference type="GO" id="GO:0005886">
    <property type="term" value="C:plasma membrane"/>
    <property type="evidence" value="ECO:0007669"/>
    <property type="project" value="UniProtKB-SubCell"/>
</dbReference>
<feature type="transmembrane region" description="Helical" evidence="10">
    <location>
        <begin position="101"/>
        <end position="127"/>
    </location>
</feature>
<evidence type="ECO:0000256" key="2">
    <source>
        <dbReference type="ARBA" id="ARBA00007069"/>
    </source>
</evidence>
<evidence type="ECO:0000256" key="7">
    <source>
        <dbReference type="ARBA" id="ARBA00022989"/>
    </source>
</evidence>
<gene>
    <name evidence="12" type="primary">pstC_14</name>
    <name evidence="12" type="ORF">SDC9_88076</name>
</gene>
<dbReference type="GO" id="GO:0006817">
    <property type="term" value="P:phosphate ion transport"/>
    <property type="evidence" value="ECO:0007669"/>
    <property type="project" value="UniProtKB-KW"/>
</dbReference>
<evidence type="ECO:0000256" key="3">
    <source>
        <dbReference type="ARBA" id="ARBA00022448"/>
    </source>
</evidence>
<dbReference type="PANTHER" id="PTHR30425:SF1">
    <property type="entry name" value="PHOSPHATE TRANSPORT SYSTEM PERMEASE PROTEIN PSTC"/>
    <property type="match status" value="1"/>
</dbReference>
<comment type="caution">
    <text evidence="12">The sequence shown here is derived from an EMBL/GenBank/DDBJ whole genome shotgun (WGS) entry which is preliminary data.</text>
</comment>
<dbReference type="CDD" id="cd06261">
    <property type="entry name" value="TM_PBP2"/>
    <property type="match status" value="1"/>
</dbReference>
<keyword evidence="3" id="KW-0813">Transport</keyword>
<dbReference type="SUPFAM" id="SSF161098">
    <property type="entry name" value="MetI-like"/>
    <property type="match status" value="1"/>
</dbReference>
<feature type="region of interest" description="Disordered" evidence="9">
    <location>
        <begin position="1"/>
        <end position="22"/>
    </location>
</feature>
<dbReference type="Gene3D" id="1.10.3720.10">
    <property type="entry name" value="MetI-like"/>
    <property type="match status" value="1"/>
</dbReference>
<organism evidence="12">
    <name type="scientific">bioreactor metagenome</name>
    <dbReference type="NCBI Taxonomy" id="1076179"/>
    <lineage>
        <taxon>unclassified sequences</taxon>
        <taxon>metagenomes</taxon>
        <taxon>ecological metagenomes</taxon>
    </lineage>
</organism>
<proteinExistence type="inferred from homology"/>
<dbReference type="Pfam" id="PF00528">
    <property type="entry name" value="BPD_transp_1"/>
    <property type="match status" value="1"/>
</dbReference>
<keyword evidence="8 10" id="KW-0472">Membrane</keyword>